<dbReference type="Proteomes" id="UP000178272">
    <property type="component" value="Unassembled WGS sequence"/>
</dbReference>
<dbReference type="InterPro" id="IPR011042">
    <property type="entry name" value="6-blade_b-propeller_TolB-like"/>
</dbReference>
<comment type="caution">
    <text evidence="2">The sequence shown here is derived from an EMBL/GenBank/DDBJ whole genome shotgun (WGS) entry which is preliminary data.</text>
</comment>
<dbReference type="SUPFAM" id="SSF75011">
    <property type="entry name" value="3-carboxy-cis,cis-mucoante lactonizing enzyme"/>
    <property type="match status" value="1"/>
</dbReference>
<dbReference type="Gene3D" id="2.120.10.30">
    <property type="entry name" value="TolB, C-terminal domain"/>
    <property type="match status" value="1"/>
</dbReference>
<sequence length="407" mass="46256">MRLQKGFVLLPFLILIFVILIVFGASYWRGNKTSDSSEYTPQEKKTESSKIVYAKEIDSIDDSGNRRYPIYSVIQSNLDGSDKKEIFRVGDVNNYPRDFKLVKERNIVLVNMEHSLLAYNLETGERKELYQGARGQNYIFGFAVSHDGGRVAINISNDLYNTPVGYSLKEGQDTVVIMIIDLDDNKQEVILSKNIKEVGSLGWLTPEFWSSDDQKIYMRDSYPSEYIGYLWQINVDGLNLKVLSVSPGNHTPDGRYLAYMNIDSHRDVKWECGLGGGESGELRIFDTKINKDILVDKDTLGEKTINSYGWASDNRRLVYGNRKYLSGEECEATFAPEEFYGYDIVTQKTTRLTDISEVEKLTKPSPYIEAKFLSDPENPGGSYELKVDGRTIDVSDYGMSIMYIGQP</sequence>
<accession>A0A1G1V797</accession>
<dbReference type="EMBL" id="MHCA01000040">
    <property type="protein sequence ID" value="OGY11290.1"/>
    <property type="molecule type" value="Genomic_DNA"/>
</dbReference>
<keyword evidence="1" id="KW-0472">Membrane</keyword>
<evidence type="ECO:0000256" key="1">
    <source>
        <dbReference type="SAM" id="Phobius"/>
    </source>
</evidence>
<dbReference type="STRING" id="1797517.A3F61_03080"/>
<keyword evidence="1" id="KW-1133">Transmembrane helix</keyword>
<dbReference type="AlphaFoldDB" id="A0A1G1V797"/>
<organism evidence="2 3">
    <name type="scientific">Candidatus Blackburnbacteria bacterium RIFCSPHIGHO2_12_FULL_41_13b</name>
    <dbReference type="NCBI Taxonomy" id="1797517"/>
    <lineage>
        <taxon>Bacteria</taxon>
        <taxon>Candidatus Blackburniibacteriota</taxon>
    </lineage>
</organism>
<protein>
    <recommendedName>
        <fullName evidence="4">Dipeptidylpeptidase IV N-terminal domain-containing protein</fullName>
    </recommendedName>
</protein>
<feature type="transmembrane region" description="Helical" evidence="1">
    <location>
        <begin position="7"/>
        <end position="28"/>
    </location>
</feature>
<proteinExistence type="predicted"/>
<gene>
    <name evidence="2" type="ORF">A3F61_03080</name>
</gene>
<evidence type="ECO:0000313" key="2">
    <source>
        <dbReference type="EMBL" id="OGY11290.1"/>
    </source>
</evidence>
<evidence type="ECO:0000313" key="3">
    <source>
        <dbReference type="Proteomes" id="UP000178272"/>
    </source>
</evidence>
<reference evidence="2 3" key="1">
    <citation type="journal article" date="2016" name="Nat. Commun.">
        <title>Thousands of microbial genomes shed light on interconnected biogeochemical processes in an aquifer system.</title>
        <authorList>
            <person name="Anantharaman K."/>
            <person name="Brown C.T."/>
            <person name="Hug L.A."/>
            <person name="Sharon I."/>
            <person name="Castelle C.J."/>
            <person name="Probst A.J."/>
            <person name="Thomas B.C."/>
            <person name="Singh A."/>
            <person name="Wilkins M.J."/>
            <person name="Karaoz U."/>
            <person name="Brodie E.L."/>
            <person name="Williams K.H."/>
            <person name="Hubbard S.S."/>
            <person name="Banfield J.F."/>
        </authorList>
    </citation>
    <scope>NUCLEOTIDE SEQUENCE [LARGE SCALE GENOMIC DNA]</scope>
</reference>
<keyword evidence="1" id="KW-0812">Transmembrane</keyword>
<evidence type="ECO:0008006" key="4">
    <source>
        <dbReference type="Google" id="ProtNLM"/>
    </source>
</evidence>
<name>A0A1G1V797_9BACT</name>